<dbReference type="PANTHER" id="PTHR41252">
    <property type="entry name" value="BLR2505 PROTEIN"/>
    <property type="match status" value="1"/>
</dbReference>
<accession>A0A090VK23</accession>
<dbReference type="AlphaFoldDB" id="A0A090VK23"/>
<organism evidence="2 3">
    <name type="scientific">Algibacter lectus</name>
    <dbReference type="NCBI Taxonomy" id="221126"/>
    <lineage>
        <taxon>Bacteria</taxon>
        <taxon>Pseudomonadati</taxon>
        <taxon>Bacteroidota</taxon>
        <taxon>Flavobacteriia</taxon>
        <taxon>Flavobacteriales</taxon>
        <taxon>Flavobacteriaceae</taxon>
        <taxon>Algibacter</taxon>
    </lineage>
</organism>
<dbReference type="PANTHER" id="PTHR41252:SF1">
    <property type="entry name" value="BLR2505 PROTEIN"/>
    <property type="match status" value="1"/>
</dbReference>
<evidence type="ECO:0000313" key="3">
    <source>
        <dbReference type="Proteomes" id="UP000029644"/>
    </source>
</evidence>
<proteinExistence type="predicted"/>
<dbReference type="SUPFAM" id="SSF54427">
    <property type="entry name" value="NTF2-like"/>
    <property type="match status" value="1"/>
</dbReference>
<dbReference type="InterPro" id="IPR032710">
    <property type="entry name" value="NTF2-like_dom_sf"/>
</dbReference>
<evidence type="ECO:0000259" key="1">
    <source>
        <dbReference type="Pfam" id="PF12680"/>
    </source>
</evidence>
<comment type="caution">
    <text evidence="2">The sequence shown here is derived from an EMBL/GenBank/DDBJ whole genome shotgun (WGS) entry which is preliminary data.</text>
</comment>
<dbReference type="InterPro" id="IPR037401">
    <property type="entry name" value="SnoaL-like"/>
</dbReference>
<gene>
    <name evidence="2" type="ORF">JCM19300_2826</name>
</gene>
<feature type="domain" description="SnoaL-like" evidence="1">
    <location>
        <begin position="15"/>
        <end position="120"/>
    </location>
</feature>
<dbReference type="Proteomes" id="UP000029644">
    <property type="component" value="Unassembled WGS sequence"/>
</dbReference>
<reference evidence="2 3" key="1">
    <citation type="journal article" date="2014" name="Genome Announc.">
        <title>Draft Genome Sequences of Marine Flavobacterium Algibacter lectus Strains SS8 and NR4.</title>
        <authorList>
            <person name="Takatani N."/>
            <person name="Nakanishi M."/>
            <person name="Meirelles P."/>
            <person name="Mino S."/>
            <person name="Suda W."/>
            <person name="Oshima K."/>
            <person name="Hattori M."/>
            <person name="Ohkuma M."/>
            <person name="Hosokawa M."/>
            <person name="Miyashita K."/>
            <person name="Thompson F.L."/>
            <person name="Niwa A."/>
            <person name="Sawabe T."/>
            <person name="Sawabe T."/>
        </authorList>
    </citation>
    <scope>NUCLEOTIDE SEQUENCE [LARGE SCALE GENOMIC DNA]</scope>
    <source>
        <strain evidence="2 3">JCM 19300</strain>
    </source>
</reference>
<name>A0A090VK23_9FLAO</name>
<sequence length="136" mass="15354">MENSKKQLEENKAVVKAVFKAITDGNWSYVTETFADDAKVWVAGDMPISGNHTKDFVRGLEAGNPSMFPNGMSLTPKAMTTEGDRVAVEAETYGEHVSGKTYNNFFHFMLVIRDGKIHEWKEYMDTKHASYTFFGE</sequence>
<dbReference type="OrthoDB" id="6657864at2"/>
<protein>
    <recommendedName>
        <fullName evidence="1">SnoaL-like domain-containing protein</fullName>
    </recommendedName>
</protein>
<evidence type="ECO:0000313" key="2">
    <source>
        <dbReference type="EMBL" id="GAL65095.1"/>
    </source>
</evidence>
<dbReference type="EMBL" id="BBNQ01000034">
    <property type="protein sequence ID" value="GAL65095.1"/>
    <property type="molecule type" value="Genomic_DNA"/>
</dbReference>
<dbReference type="Pfam" id="PF12680">
    <property type="entry name" value="SnoaL_2"/>
    <property type="match status" value="1"/>
</dbReference>
<dbReference type="Gene3D" id="3.10.450.50">
    <property type="match status" value="1"/>
</dbReference>
<dbReference type="RefSeq" id="WP_042506990.1">
    <property type="nucleotide sequence ID" value="NZ_BBNQ01000034.1"/>
</dbReference>